<gene>
    <name evidence="1" type="ORF">CDL15_Pgr016869</name>
</gene>
<accession>A0A218WZI0</accession>
<name>A0A218WZI0_PUNGR</name>
<dbReference type="EMBL" id="MTKT01002534">
    <property type="protein sequence ID" value="OWM77472.1"/>
    <property type="molecule type" value="Genomic_DNA"/>
</dbReference>
<comment type="caution">
    <text evidence="1">The sequence shown here is derived from an EMBL/GenBank/DDBJ whole genome shotgun (WGS) entry which is preliminary data.</text>
</comment>
<protein>
    <submittedName>
        <fullName evidence="1">Uncharacterized protein</fullName>
    </submittedName>
</protein>
<organism evidence="1 2">
    <name type="scientific">Punica granatum</name>
    <name type="common">Pomegranate</name>
    <dbReference type="NCBI Taxonomy" id="22663"/>
    <lineage>
        <taxon>Eukaryota</taxon>
        <taxon>Viridiplantae</taxon>
        <taxon>Streptophyta</taxon>
        <taxon>Embryophyta</taxon>
        <taxon>Tracheophyta</taxon>
        <taxon>Spermatophyta</taxon>
        <taxon>Magnoliopsida</taxon>
        <taxon>eudicotyledons</taxon>
        <taxon>Gunneridae</taxon>
        <taxon>Pentapetalae</taxon>
        <taxon>rosids</taxon>
        <taxon>malvids</taxon>
        <taxon>Myrtales</taxon>
        <taxon>Lythraceae</taxon>
        <taxon>Punica</taxon>
    </lineage>
</organism>
<dbReference type="AlphaFoldDB" id="A0A218WZI0"/>
<sequence>MEECLVTLSGLVRWEPASCFDMHPKKEVIPEIVWGWVLLAHVSLHDKRLPWMEACLETLSGLVRWEPASCFDMHPKKEVIPEIVWGWVLLAHVSLHDKRLPWMEACLETLSGLVRWEPASCFDMHPKKEVIPEIVWGWVLLAHVSLHDKRLPWMEACLETLSGLVRWEPASCFDMHPKKEVIPEIVWGWVLLAHVSLHDKRLPWMEACLETLSGLVRWEPASCFDMHPKKEVIPEIVWGWVLLAHVSLHDKRLPWMEACLETLSGLVRWEPASCFDMHPKKEVIPEIVWDSVL</sequence>
<evidence type="ECO:0000313" key="1">
    <source>
        <dbReference type="EMBL" id="OWM77472.1"/>
    </source>
</evidence>
<dbReference type="Proteomes" id="UP000197138">
    <property type="component" value="Unassembled WGS sequence"/>
</dbReference>
<proteinExistence type="predicted"/>
<reference evidence="2" key="1">
    <citation type="journal article" date="2017" name="Plant J.">
        <title>The pomegranate (Punica granatum L.) genome and the genomics of punicalagin biosynthesis.</title>
        <authorList>
            <person name="Qin G."/>
            <person name="Xu C."/>
            <person name="Ming R."/>
            <person name="Tang H."/>
            <person name="Guyot R."/>
            <person name="Kramer E.M."/>
            <person name="Hu Y."/>
            <person name="Yi X."/>
            <person name="Qi Y."/>
            <person name="Xu X."/>
            <person name="Gao Z."/>
            <person name="Pan H."/>
            <person name="Jian J."/>
            <person name="Tian Y."/>
            <person name="Yue Z."/>
            <person name="Xu Y."/>
        </authorList>
    </citation>
    <scope>NUCLEOTIDE SEQUENCE [LARGE SCALE GENOMIC DNA]</scope>
    <source>
        <strain evidence="2">cv. Dabenzi</strain>
    </source>
</reference>
<evidence type="ECO:0000313" key="2">
    <source>
        <dbReference type="Proteomes" id="UP000197138"/>
    </source>
</evidence>